<dbReference type="Proteomes" id="UP000634672">
    <property type="component" value="Unassembled WGS sequence"/>
</dbReference>
<protein>
    <recommendedName>
        <fullName evidence="3">DUF5071 domain-containing protein</fullName>
    </recommendedName>
</protein>
<comment type="caution">
    <text evidence="1">The sequence shown here is derived from an EMBL/GenBank/DDBJ whole genome shotgun (WGS) entry which is preliminary data.</text>
</comment>
<reference evidence="1 2" key="1">
    <citation type="submission" date="2020-08" db="EMBL/GenBank/DDBJ databases">
        <title>Genome public.</title>
        <authorList>
            <person name="Liu C."/>
            <person name="Sun Q."/>
        </authorList>
    </citation>
    <scope>NUCLEOTIDE SEQUENCE [LARGE SCALE GENOMIC DNA]</scope>
    <source>
        <strain evidence="1 2">NSJ-66</strain>
    </source>
</reference>
<name>A0ABR7HFW5_9FIRM</name>
<dbReference type="EMBL" id="JACOPB010000025">
    <property type="protein sequence ID" value="MBC5712032.1"/>
    <property type="molecule type" value="Genomic_DNA"/>
</dbReference>
<proteinExistence type="predicted"/>
<sequence length="117" mass="13609">MQEAVLKIQKLGIPPEGFHKFTNDEAIIQIFDEWVDAVTSIERPITWDEAEILIKCAPIEDMSGVEWTFLHCIESVFKPEIIEEYRNLIGKCTSEMMKPMLLERLSNYEEKHKPGVK</sequence>
<evidence type="ECO:0008006" key="3">
    <source>
        <dbReference type="Google" id="ProtNLM"/>
    </source>
</evidence>
<evidence type="ECO:0000313" key="2">
    <source>
        <dbReference type="Proteomes" id="UP000634672"/>
    </source>
</evidence>
<keyword evidence="2" id="KW-1185">Reference proteome</keyword>
<organism evidence="1 2">
    <name type="scientific">Hungatella hominis</name>
    <dbReference type="NCBI Taxonomy" id="2763050"/>
    <lineage>
        <taxon>Bacteria</taxon>
        <taxon>Bacillati</taxon>
        <taxon>Bacillota</taxon>
        <taxon>Clostridia</taxon>
        <taxon>Lachnospirales</taxon>
        <taxon>Lachnospiraceae</taxon>
        <taxon>Hungatella</taxon>
    </lineage>
</organism>
<gene>
    <name evidence="1" type="ORF">H8S75_29360</name>
</gene>
<evidence type="ECO:0000313" key="1">
    <source>
        <dbReference type="EMBL" id="MBC5712032.1"/>
    </source>
</evidence>
<accession>A0ABR7HFW5</accession>
<dbReference type="RefSeq" id="WP_187024547.1">
    <property type="nucleotide sequence ID" value="NZ_JACOPB010000025.1"/>
</dbReference>